<keyword evidence="5" id="KW-0325">Glycoprotein</keyword>
<feature type="domain" description="Ephrin RBD" evidence="9">
    <location>
        <begin position="1"/>
        <end position="113"/>
    </location>
</feature>
<dbReference type="PANTHER" id="PTHR11304:SF44">
    <property type="entry name" value="EPHRIN-4"/>
    <property type="match status" value="1"/>
</dbReference>
<dbReference type="OrthoDB" id="6250301at2759"/>
<comment type="subcellular location">
    <subcellularLocation>
        <location evidence="1">Membrane</location>
    </subcellularLocation>
</comment>
<organism evidence="11">
    <name type="scientific">Caenorhabditis brenneri</name>
    <name type="common">Nematode worm</name>
    <dbReference type="NCBI Taxonomy" id="135651"/>
    <lineage>
        <taxon>Eukaryota</taxon>
        <taxon>Metazoa</taxon>
        <taxon>Ecdysozoa</taxon>
        <taxon>Nematoda</taxon>
        <taxon>Chromadorea</taxon>
        <taxon>Rhabditida</taxon>
        <taxon>Rhabditina</taxon>
        <taxon>Rhabditomorpha</taxon>
        <taxon>Rhabditoidea</taxon>
        <taxon>Rhabditidae</taxon>
        <taxon>Peloderinae</taxon>
        <taxon>Caenorhabditis</taxon>
    </lineage>
</organism>
<dbReference type="HOGENOM" id="CLU_779010_0_0_1"/>
<dbReference type="FunCoup" id="G0PCE1">
    <property type="interactions" value="34"/>
</dbReference>
<dbReference type="PANTHER" id="PTHR11304">
    <property type="entry name" value="EPHRIN"/>
    <property type="match status" value="1"/>
</dbReference>
<feature type="compositionally biased region" description="Acidic residues" evidence="7">
    <location>
        <begin position="146"/>
        <end position="155"/>
    </location>
</feature>
<dbReference type="Pfam" id="PF00812">
    <property type="entry name" value="Ephrin"/>
    <property type="match status" value="1"/>
</dbReference>
<keyword evidence="4" id="KW-1015">Disulfide bond</keyword>
<dbReference type="eggNOG" id="KOG3858">
    <property type="taxonomic scope" value="Eukaryota"/>
</dbReference>
<dbReference type="Gene3D" id="2.60.40.420">
    <property type="entry name" value="Cupredoxins - blue copper proteins"/>
    <property type="match status" value="1"/>
</dbReference>
<name>G0PCE1_CAEBE</name>
<dbReference type="STRING" id="135651.G0PCE1"/>
<gene>
    <name evidence="10" type="primary">Cbn-efn-4</name>
    <name evidence="10" type="ORF">CAEBREN_07799</name>
</gene>
<dbReference type="InterPro" id="IPR001799">
    <property type="entry name" value="Ephrin_RBD"/>
</dbReference>
<evidence type="ECO:0000256" key="7">
    <source>
        <dbReference type="SAM" id="MobiDB-lite"/>
    </source>
</evidence>
<dbReference type="OMA" id="FVCPDNE"/>
<dbReference type="PROSITE" id="PS51551">
    <property type="entry name" value="EPHRIN_RBD_2"/>
    <property type="match status" value="1"/>
</dbReference>
<keyword evidence="3 8" id="KW-0472">Membrane</keyword>
<evidence type="ECO:0000256" key="5">
    <source>
        <dbReference type="ARBA" id="ARBA00023180"/>
    </source>
</evidence>
<dbReference type="GO" id="GO:0005886">
    <property type="term" value="C:plasma membrane"/>
    <property type="evidence" value="ECO:0007669"/>
    <property type="project" value="TreeGrafter"/>
</dbReference>
<dbReference type="InterPro" id="IPR031328">
    <property type="entry name" value="Ephrin"/>
</dbReference>
<evidence type="ECO:0000256" key="6">
    <source>
        <dbReference type="PROSITE-ProRule" id="PRU00884"/>
    </source>
</evidence>
<dbReference type="SUPFAM" id="SSF49503">
    <property type="entry name" value="Cupredoxins"/>
    <property type="match status" value="1"/>
</dbReference>
<proteinExistence type="inferred from homology"/>
<dbReference type="AlphaFoldDB" id="G0PCE1"/>
<comment type="caution">
    <text evidence="6">Lacks conserved residue(s) required for the propagation of feature annotation.</text>
</comment>
<dbReference type="EMBL" id="GL380240">
    <property type="protein sequence ID" value="EGT51102.1"/>
    <property type="molecule type" value="Genomic_DNA"/>
</dbReference>
<evidence type="ECO:0000313" key="11">
    <source>
        <dbReference type="Proteomes" id="UP000008068"/>
    </source>
</evidence>
<protein>
    <submittedName>
        <fullName evidence="10">CBN-EFN-4 protein</fullName>
    </submittedName>
</protein>
<dbReference type="Proteomes" id="UP000008068">
    <property type="component" value="Unassembled WGS sequence"/>
</dbReference>
<evidence type="ECO:0000256" key="3">
    <source>
        <dbReference type="ARBA" id="ARBA00023136"/>
    </source>
</evidence>
<evidence type="ECO:0000256" key="4">
    <source>
        <dbReference type="ARBA" id="ARBA00023157"/>
    </source>
</evidence>
<dbReference type="InterPro" id="IPR008972">
    <property type="entry name" value="Cupredoxin"/>
</dbReference>
<evidence type="ECO:0000313" key="10">
    <source>
        <dbReference type="EMBL" id="EGT51102.1"/>
    </source>
</evidence>
<keyword evidence="2" id="KW-0732">Signal</keyword>
<keyword evidence="8" id="KW-1133">Transmembrane helix</keyword>
<dbReference type="GO" id="GO:0046875">
    <property type="term" value="F:ephrin receptor binding"/>
    <property type="evidence" value="ECO:0007669"/>
    <property type="project" value="TreeGrafter"/>
</dbReference>
<evidence type="ECO:0000259" key="9">
    <source>
        <dbReference type="PROSITE" id="PS51551"/>
    </source>
</evidence>
<evidence type="ECO:0000256" key="8">
    <source>
        <dbReference type="SAM" id="Phobius"/>
    </source>
</evidence>
<evidence type="ECO:0000256" key="1">
    <source>
        <dbReference type="ARBA" id="ARBA00004370"/>
    </source>
</evidence>
<reference evidence="11" key="1">
    <citation type="submission" date="2011-07" db="EMBL/GenBank/DDBJ databases">
        <authorList>
            <consortium name="Caenorhabditis brenneri Sequencing and Analysis Consortium"/>
            <person name="Wilson R.K."/>
        </authorList>
    </citation>
    <scope>NUCLEOTIDE SEQUENCE [LARGE SCALE GENOMIC DNA]</scope>
    <source>
        <strain evidence="11">PB2801</strain>
    </source>
</reference>
<evidence type="ECO:0000256" key="2">
    <source>
        <dbReference type="ARBA" id="ARBA00022729"/>
    </source>
</evidence>
<sequence>MGDVVRFVCPDNADRDEGEYLIVYEVTEFSMTDCALESTATEIIKCGVDTKKAPEPKNVAHLIRQLNPLPNGKEYITGQTYYYMTTSSGKANGLNHRMVGLCGTRNMRIAMKVLPSQPTPAPYVKPMTPTRRQEDFVTKSSAEMTDGQEDEDSENDNAHLLPRDLDVASNPKFRRPSQFEQAAASAGVHDKQLFKVIQMAKEGKTGTFENEKIANSHSSLERDQWNPVNVQYVTDLMNTAFKNAEDRISYQRDDDFMIHEENDIAMKTLGYSSSVSSISTLFVILLVALLLY</sequence>
<dbReference type="GO" id="GO:0048013">
    <property type="term" value="P:ephrin receptor signaling pathway"/>
    <property type="evidence" value="ECO:0007669"/>
    <property type="project" value="TreeGrafter"/>
</dbReference>
<feature type="region of interest" description="Disordered" evidence="7">
    <location>
        <begin position="118"/>
        <end position="171"/>
    </location>
</feature>
<dbReference type="GO" id="GO:0007411">
    <property type="term" value="P:axon guidance"/>
    <property type="evidence" value="ECO:0007669"/>
    <property type="project" value="TreeGrafter"/>
</dbReference>
<keyword evidence="8" id="KW-0812">Transmembrane</keyword>
<accession>G0PCE1</accession>
<dbReference type="InParanoid" id="G0PCE1"/>
<feature type="transmembrane region" description="Helical" evidence="8">
    <location>
        <begin position="269"/>
        <end position="291"/>
    </location>
</feature>
<comment type="similarity">
    <text evidence="6">Belongs to the ephrin family.</text>
</comment>
<keyword evidence="11" id="KW-1185">Reference proteome</keyword>